<proteinExistence type="predicted"/>
<evidence type="ECO:0000313" key="2">
    <source>
        <dbReference type="WBParaSite" id="ACRNAN_scaffold565.g16149.t1"/>
    </source>
</evidence>
<protein>
    <submittedName>
        <fullName evidence="2">Uncharacterized protein</fullName>
    </submittedName>
</protein>
<reference evidence="2" key="1">
    <citation type="submission" date="2022-11" db="UniProtKB">
        <authorList>
            <consortium name="WormBaseParasite"/>
        </authorList>
    </citation>
    <scope>IDENTIFICATION</scope>
</reference>
<dbReference type="GO" id="GO:0003676">
    <property type="term" value="F:nucleic acid binding"/>
    <property type="evidence" value="ECO:0007669"/>
    <property type="project" value="InterPro"/>
</dbReference>
<organism evidence="1 2">
    <name type="scientific">Acrobeloides nanus</name>
    <dbReference type="NCBI Taxonomy" id="290746"/>
    <lineage>
        <taxon>Eukaryota</taxon>
        <taxon>Metazoa</taxon>
        <taxon>Ecdysozoa</taxon>
        <taxon>Nematoda</taxon>
        <taxon>Chromadorea</taxon>
        <taxon>Rhabditida</taxon>
        <taxon>Tylenchina</taxon>
        <taxon>Cephalobomorpha</taxon>
        <taxon>Cephaloboidea</taxon>
        <taxon>Cephalobidae</taxon>
        <taxon>Acrobeloides</taxon>
    </lineage>
</organism>
<keyword evidence="1" id="KW-1185">Reference proteome</keyword>
<dbReference type="Proteomes" id="UP000887540">
    <property type="component" value="Unplaced"/>
</dbReference>
<evidence type="ECO:0000313" key="1">
    <source>
        <dbReference type="Proteomes" id="UP000887540"/>
    </source>
</evidence>
<dbReference type="InterPro" id="IPR036397">
    <property type="entry name" value="RNaseH_sf"/>
</dbReference>
<sequence>RAIKKAWDKMPDDMVARVMDSWPARLQACVDADGGYFE</sequence>
<name>A0A914E4J9_9BILA</name>
<dbReference type="AlphaFoldDB" id="A0A914E4J9"/>
<accession>A0A914E4J9</accession>
<dbReference type="WBParaSite" id="ACRNAN_scaffold565.g16149.t1">
    <property type="protein sequence ID" value="ACRNAN_scaffold565.g16149.t1"/>
    <property type="gene ID" value="ACRNAN_scaffold565.g16149"/>
</dbReference>
<dbReference type="Gene3D" id="3.30.420.10">
    <property type="entry name" value="Ribonuclease H-like superfamily/Ribonuclease H"/>
    <property type="match status" value="1"/>
</dbReference>